<dbReference type="KEGG" id="chn:A605_03055"/>
<dbReference type="RefSeq" id="WP_015400045.1">
    <property type="nucleotide sequence ID" value="NC_020302.1"/>
</dbReference>
<feature type="domain" description="HNH nuclease" evidence="2">
    <location>
        <begin position="280"/>
        <end position="332"/>
    </location>
</feature>
<evidence type="ECO:0000313" key="3">
    <source>
        <dbReference type="EMBL" id="AGF71625.1"/>
    </source>
</evidence>
<dbReference type="InterPro" id="IPR002711">
    <property type="entry name" value="HNH"/>
</dbReference>
<dbReference type="GO" id="GO:0008270">
    <property type="term" value="F:zinc ion binding"/>
    <property type="evidence" value="ECO:0007669"/>
    <property type="project" value="InterPro"/>
</dbReference>
<feature type="compositionally biased region" description="Basic and acidic residues" evidence="1">
    <location>
        <begin position="381"/>
        <end position="392"/>
    </location>
</feature>
<dbReference type="HOGENOM" id="CLU_035975_0_0_11"/>
<reference evidence="3 4" key="1">
    <citation type="journal article" date="2012" name="Stand. Genomic Sci.">
        <title>Genome sequence of the halotolerant bacterium Corynebacterium halotolerans type strain YIM 70093(T) (= DSM 44683(T)).</title>
        <authorList>
            <person name="Ruckert C."/>
            <person name="Albersmeier A."/>
            <person name="Al-Dilaimi A."/>
            <person name="Niehaus K."/>
            <person name="Szczepanowski R."/>
            <person name="Kalinowski J."/>
        </authorList>
    </citation>
    <scope>NUCLEOTIDE SEQUENCE [LARGE SCALE GENOMIC DNA]</scope>
    <source>
        <strain evidence="3">YIM 70093</strain>
    </source>
</reference>
<gene>
    <name evidence="3" type="ORF">A605_03055</name>
</gene>
<dbReference type="InterPro" id="IPR003615">
    <property type="entry name" value="HNH_nuc"/>
</dbReference>
<dbReference type="STRING" id="1121362.A605_03055"/>
<dbReference type="SMART" id="SM00507">
    <property type="entry name" value="HNHc"/>
    <property type="match status" value="1"/>
</dbReference>
<dbReference type="Gene3D" id="1.10.30.50">
    <property type="match status" value="1"/>
</dbReference>
<dbReference type="EMBL" id="CP003697">
    <property type="protein sequence ID" value="AGF71625.1"/>
    <property type="molecule type" value="Genomic_DNA"/>
</dbReference>
<name>M1NVV5_9CORY</name>
<dbReference type="AlphaFoldDB" id="M1NVV5"/>
<dbReference type="GO" id="GO:0003676">
    <property type="term" value="F:nucleic acid binding"/>
    <property type="evidence" value="ECO:0007669"/>
    <property type="project" value="InterPro"/>
</dbReference>
<dbReference type="Proteomes" id="UP000011723">
    <property type="component" value="Chromosome"/>
</dbReference>
<dbReference type="GO" id="GO:0004519">
    <property type="term" value="F:endonuclease activity"/>
    <property type="evidence" value="ECO:0007669"/>
    <property type="project" value="InterPro"/>
</dbReference>
<dbReference type="CDD" id="cd00085">
    <property type="entry name" value="HNHc"/>
    <property type="match status" value="1"/>
</dbReference>
<evidence type="ECO:0000313" key="4">
    <source>
        <dbReference type="Proteomes" id="UP000011723"/>
    </source>
</evidence>
<dbReference type="eggNOG" id="COG1403">
    <property type="taxonomic scope" value="Bacteria"/>
</dbReference>
<organism evidence="3 4">
    <name type="scientific">Corynebacterium halotolerans YIM 70093 = DSM 44683</name>
    <dbReference type="NCBI Taxonomy" id="1121362"/>
    <lineage>
        <taxon>Bacteria</taxon>
        <taxon>Bacillati</taxon>
        <taxon>Actinomycetota</taxon>
        <taxon>Actinomycetes</taxon>
        <taxon>Mycobacteriales</taxon>
        <taxon>Corynebacteriaceae</taxon>
        <taxon>Corynebacterium</taxon>
    </lineage>
</organism>
<dbReference type="Pfam" id="PF01844">
    <property type="entry name" value="HNH"/>
    <property type="match status" value="1"/>
</dbReference>
<accession>M1NVV5</accession>
<evidence type="ECO:0000256" key="1">
    <source>
        <dbReference type="SAM" id="MobiDB-lite"/>
    </source>
</evidence>
<proteinExistence type="predicted"/>
<evidence type="ECO:0000259" key="2">
    <source>
        <dbReference type="SMART" id="SM00507"/>
    </source>
</evidence>
<dbReference type="PATRIC" id="fig|1121362.3.peg.614"/>
<feature type="region of interest" description="Disordered" evidence="1">
    <location>
        <begin position="379"/>
        <end position="416"/>
    </location>
</feature>
<protein>
    <recommendedName>
        <fullName evidence="2">HNH nuclease domain-containing protein</fullName>
    </recommendedName>
</protein>
<feature type="compositionally biased region" description="Acidic residues" evidence="1">
    <location>
        <begin position="407"/>
        <end position="416"/>
    </location>
</feature>
<keyword evidence="4" id="KW-1185">Reference proteome</keyword>
<sequence>MSTALSAPPAYYSVTNPDDPVAVASRDVIRKDYELWSTLTHHLDPEQDSDVLAASLTRSTGMAKNFIQNNLMAILTLDELPRLRALQEELWHLDLHRLRAIDSALAPADRDHLPEVDEQLTDYLTATRPNQLVPGARAIQNKIRAILAELDDTIDTDDEPSQLPGESYAMTFNADGTADLTARFNAVDAVEIDLRVRALAEAEGLTLAQAHAALVRGADGVRVHLNAYRASDVEDAPAFIHRVGWVDKATTDTLVERACHTRDMDAAAGITTDSYTTPDVLRIHIEGRDGTCRWPGCTRPATVCQMDHRINHADGGPTTASNLVSLCQRHHNLKTARHAFYHLNPTTGDIIWLFADGTWVYDEAEGPLSRTSRLWGQTLHQRREERHHDARSRAQHRKRMKDQANDTPEEDSPPPF</sequence>